<keyword evidence="5" id="KW-1185">Reference proteome</keyword>
<dbReference type="InterPro" id="IPR001119">
    <property type="entry name" value="SLH_dom"/>
</dbReference>
<dbReference type="AlphaFoldDB" id="A0AAW9PU77"/>
<reference evidence="4" key="1">
    <citation type="submission" date="2024-01" db="EMBL/GenBank/DDBJ databases">
        <title>Bank of Algae and Cyanobacteria of the Azores (BACA) strain genomes.</title>
        <authorList>
            <person name="Luz R."/>
            <person name="Cordeiro R."/>
            <person name="Fonseca A."/>
            <person name="Goncalves V."/>
        </authorList>
    </citation>
    <scope>NUCLEOTIDE SEQUENCE</scope>
    <source>
        <strain evidence="4">BACA0141</strain>
    </source>
</reference>
<protein>
    <submittedName>
        <fullName evidence="4">S-layer homology domain-containing protein</fullName>
    </submittedName>
</protein>
<dbReference type="Pfam" id="PF07602">
    <property type="entry name" value="DUF1565"/>
    <property type="match status" value="1"/>
</dbReference>
<feature type="compositionally biased region" description="Pro residues" evidence="1">
    <location>
        <begin position="345"/>
        <end position="372"/>
    </location>
</feature>
<feature type="domain" description="SLH" evidence="3">
    <location>
        <begin position="499"/>
        <end position="563"/>
    </location>
</feature>
<feature type="domain" description="SLH" evidence="3">
    <location>
        <begin position="374"/>
        <end position="437"/>
    </location>
</feature>
<dbReference type="InterPro" id="IPR022441">
    <property type="entry name" value="Para_beta_helix_rpt-2"/>
</dbReference>
<gene>
    <name evidence="4" type="ORF">V2H45_16880</name>
</gene>
<evidence type="ECO:0000313" key="4">
    <source>
        <dbReference type="EMBL" id="MEE3718417.1"/>
    </source>
</evidence>
<evidence type="ECO:0000256" key="2">
    <source>
        <dbReference type="SAM" id="SignalP"/>
    </source>
</evidence>
<comment type="caution">
    <text evidence="4">The sequence shown here is derived from an EMBL/GenBank/DDBJ whole genome shotgun (WGS) entry which is preliminary data.</text>
</comment>
<keyword evidence="2" id="KW-0732">Signal</keyword>
<dbReference type="PANTHER" id="PTHR43308">
    <property type="entry name" value="OUTER MEMBRANE PROTEIN ALPHA-RELATED"/>
    <property type="match status" value="1"/>
</dbReference>
<dbReference type="InterPro" id="IPR011459">
    <property type="entry name" value="DUF1565"/>
</dbReference>
<evidence type="ECO:0000259" key="3">
    <source>
        <dbReference type="PROSITE" id="PS51272"/>
    </source>
</evidence>
<dbReference type="NCBIfam" id="TIGR03804">
    <property type="entry name" value="para_beta_helix"/>
    <property type="match status" value="2"/>
</dbReference>
<dbReference type="PROSITE" id="PS51272">
    <property type="entry name" value="SLH"/>
    <property type="match status" value="3"/>
</dbReference>
<dbReference type="RefSeq" id="WP_330484849.1">
    <property type="nucleotide sequence ID" value="NZ_JAZBJZ010000077.1"/>
</dbReference>
<accession>A0AAW9PU77</accession>
<dbReference type="Gene3D" id="2.160.20.10">
    <property type="entry name" value="Single-stranded right-handed beta-helix, Pectin lyase-like"/>
    <property type="match status" value="1"/>
</dbReference>
<evidence type="ECO:0000256" key="1">
    <source>
        <dbReference type="SAM" id="MobiDB-lite"/>
    </source>
</evidence>
<dbReference type="Pfam" id="PF00395">
    <property type="entry name" value="SLH"/>
    <property type="match status" value="3"/>
</dbReference>
<proteinExistence type="predicted"/>
<feature type="chain" id="PRO_5043757229" evidence="2">
    <location>
        <begin position="25"/>
        <end position="570"/>
    </location>
</feature>
<dbReference type="InterPro" id="IPR012334">
    <property type="entry name" value="Pectin_lyas_fold"/>
</dbReference>
<name>A0AAW9PU77_9CYAN</name>
<feature type="domain" description="SLH" evidence="3">
    <location>
        <begin position="438"/>
        <end position="498"/>
    </location>
</feature>
<dbReference type="SUPFAM" id="SSF51126">
    <property type="entry name" value="Pectin lyase-like"/>
    <property type="match status" value="1"/>
</dbReference>
<dbReference type="PANTHER" id="PTHR43308:SF5">
    <property type="entry name" value="S-LAYER PROTEIN _ PEPTIDOGLYCAN ENDO-BETA-N-ACETYLGLUCOSAMINIDASE"/>
    <property type="match status" value="1"/>
</dbReference>
<feature type="signal peptide" evidence="2">
    <location>
        <begin position="1"/>
        <end position="24"/>
    </location>
</feature>
<dbReference type="Proteomes" id="UP001333818">
    <property type="component" value="Unassembled WGS sequence"/>
</dbReference>
<dbReference type="EMBL" id="JAZBJZ010000077">
    <property type="protein sequence ID" value="MEE3718417.1"/>
    <property type="molecule type" value="Genomic_DNA"/>
</dbReference>
<dbReference type="InterPro" id="IPR051465">
    <property type="entry name" value="Cell_Envelope_Struct_Comp"/>
</dbReference>
<dbReference type="InterPro" id="IPR006626">
    <property type="entry name" value="PbH1"/>
</dbReference>
<dbReference type="InterPro" id="IPR011050">
    <property type="entry name" value="Pectin_lyase_fold/virulence"/>
</dbReference>
<organism evidence="4 5">
    <name type="scientific">Tumidithrix elongata BACA0141</name>
    <dbReference type="NCBI Taxonomy" id="2716417"/>
    <lineage>
        <taxon>Bacteria</taxon>
        <taxon>Bacillati</taxon>
        <taxon>Cyanobacteriota</taxon>
        <taxon>Cyanophyceae</taxon>
        <taxon>Pseudanabaenales</taxon>
        <taxon>Pseudanabaenaceae</taxon>
        <taxon>Tumidithrix</taxon>
        <taxon>Tumidithrix elongata</taxon>
    </lineage>
</organism>
<evidence type="ECO:0000313" key="5">
    <source>
        <dbReference type="Proteomes" id="UP001333818"/>
    </source>
</evidence>
<sequence>MAKYQTAAGLLLLLTLGSYQSAIAAVDRGANTSTSSNLPFQIAQANTILFVAPSGTDALGAGTQATPFRSITAALNAKPQAGTIVQIAPGTYSADTGEIFPLKIPAGVTLRGDSSSRGAGVLISGGGTFVSPTFARQNVSMLVGNGTTVEGITLTNSGNRGYALWVESAKNVAIANNTFVGTGHDGVFLTGDTSANVVGNIFTKNGANGLSAVGTSSGEIRENTFEDTGFGLAIGQRSRVALIGNRITKNRGGIVISNIATPTLRGNLIENNTENGLVVLKDRNSQPTVDLGTTGSLGQNIFRGNKVADINNASGVTIAAVGNQVDLKRVIGPVDLVASSVPITPPQTPSPVVPVPPTPKPPVNPPTSPVNPPTVSSGLSDVKGHWAEKYITALAEKGIIKGFNDGKFRPEDSVTRAQFAAIVNSAFPTKQNIRPSVTFKDVPTNFWANQAIQEANAKGFISGYPNQTFRPTENITRAQVLVALVNGWQLSGGNPNSLPSLYQDAAQIPSYALGAIATATNNKLVVNYPSPKLLAPNRNATRAEVAAIIYQTLAKQGAVPAIPSAFVTGQ</sequence>
<feature type="region of interest" description="Disordered" evidence="1">
    <location>
        <begin position="345"/>
        <end position="377"/>
    </location>
</feature>
<dbReference type="SMART" id="SM00710">
    <property type="entry name" value="PbH1"/>
    <property type="match status" value="7"/>
</dbReference>